<keyword evidence="2" id="KW-1185">Reference proteome</keyword>
<evidence type="ECO:0000313" key="2">
    <source>
        <dbReference type="Proteomes" id="UP000094609"/>
    </source>
</evidence>
<dbReference type="Gene3D" id="3.10.450.730">
    <property type="entry name" value="BLIP domain"/>
    <property type="match status" value="1"/>
</dbReference>
<reference evidence="2" key="1">
    <citation type="submission" date="2016-08" db="EMBL/GenBank/DDBJ databases">
        <title>Complete genome sequence of the organohalide-respiring Epsilonproteobacterium Sulfurospirillum halorespirans.</title>
        <authorList>
            <person name="Goris T."/>
            <person name="Zimmermann J."/>
            <person name="Schenz B."/>
            <person name="Lemos M."/>
            <person name="Hackermueller J."/>
            <person name="Diekert G."/>
        </authorList>
    </citation>
    <scope>NUCLEOTIDE SEQUENCE [LARGE SCALE GENOMIC DNA]</scope>
    <source>
        <strain>DSM 13726</strain>
        <strain evidence="2">PCE-M2</strain>
    </source>
</reference>
<sequence>MRYIMIALALLIFTGCTKVSKENYDKIQVGMSYTQVTDLLGKATNCDAMAGVSDCTWGDEKHYIKVKLVADKVMFMHSVGIE</sequence>
<dbReference type="PATRIC" id="fig|1193502.14.peg.3009"/>
<dbReference type="PROSITE" id="PS51257">
    <property type="entry name" value="PROKAR_LIPOPROTEIN"/>
    <property type="match status" value="1"/>
</dbReference>
<protein>
    <recommendedName>
        <fullName evidence="3">Lipoprotein</fullName>
    </recommendedName>
</protein>
<proteinExistence type="predicted"/>
<evidence type="ECO:0000313" key="1">
    <source>
        <dbReference type="EMBL" id="AOO66724.1"/>
    </source>
</evidence>
<evidence type="ECO:0008006" key="3">
    <source>
        <dbReference type="Google" id="ProtNLM"/>
    </source>
</evidence>
<dbReference type="EMBL" id="CP017111">
    <property type="protein sequence ID" value="AOO66724.1"/>
    <property type="molecule type" value="Genomic_DNA"/>
</dbReference>
<organism evidence="1 2">
    <name type="scientific">Sulfurospirillum halorespirans DSM 13726</name>
    <dbReference type="NCBI Taxonomy" id="1193502"/>
    <lineage>
        <taxon>Bacteria</taxon>
        <taxon>Pseudomonadati</taxon>
        <taxon>Campylobacterota</taxon>
        <taxon>Epsilonproteobacteria</taxon>
        <taxon>Campylobacterales</taxon>
        <taxon>Sulfurospirillaceae</taxon>
        <taxon>Sulfurospirillum</taxon>
    </lineage>
</organism>
<dbReference type="STRING" id="1193502.SHALO_2972"/>
<gene>
    <name evidence="1" type="ORF">SHALO_2972</name>
</gene>
<dbReference type="Proteomes" id="UP000094609">
    <property type="component" value="Chromosome"/>
</dbReference>
<accession>A0A1D7TP59</accession>
<dbReference type="AlphaFoldDB" id="A0A1D7TP59"/>
<dbReference type="RefSeq" id="WP_069479231.1">
    <property type="nucleotide sequence ID" value="NZ_CP017111.1"/>
</dbReference>
<dbReference type="KEGG" id="shal:SHALO_2972"/>
<name>A0A1D7TP59_9BACT</name>